<feature type="signal peptide" evidence="1">
    <location>
        <begin position="1"/>
        <end position="32"/>
    </location>
</feature>
<feature type="chain" id="PRO_5045887119" description="UrcA family protein" evidence="1">
    <location>
        <begin position="33"/>
        <end position="102"/>
    </location>
</feature>
<dbReference type="Proteomes" id="UP001589647">
    <property type="component" value="Unassembled WGS sequence"/>
</dbReference>
<dbReference type="InterPro" id="IPR006311">
    <property type="entry name" value="TAT_signal"/>
</dbReference>
<dbReference type="PROSITE" id="PS51318">
    <property type="entry name" value="TAT"/>
    <property type="match status" value="1"/>
</dbReference>
<name>A0ABV5ITA0_9ACTN</name>
<gene>
    <name evidence="2" type="ORF">ACFFV7_41820</name>
</gene>
<dbReference type="EMBL" id="JBHMEI010000064">
    <property type="protein sequence ID" value="MFB9207780.1"/>
    <property type="molecule type" value="Genomic_DNA"/>
</dbReference>
<protein>
    <recommendedName>
        <fullName evidence="4">UrcA family protein</fullName>
    </recommendedName>
</protein>
<keyword evidence="3" id="KW-1185">Reference proteome</keyword>
<evidence type="ECO:0000313" key="3">
    <source>
        <dbReference type="Proteomes" id="UP001589647"/>
    </source>
</evidence>
<keyword evidence="1" id="KW-0732">Signal</keyword>
<evidence type="ECO:0000313" key="2">
    <source>
        <dbReference type="EMBL" id="MFB9207780.1"/>
    </source>
</evidence>
<comment type="caution">
    <text evidence="2">The sequence shown here is derived from an EMBL/GenBank/DDBJ whole genome shotgun (WGS) entry which is preliminary data.</text>
</comment>
<evidence type="ECO:0008006" key="4">
    <source>
        <dbReference type="Google" id="ProtNLM"/>
    </source>
</evidence>
<organism evidence="2 3">
    <name type="scientific">Nonomuraea spiralis</name>
    <dbReference type="NCBI Taxonomy" id="46182"/>
    <lineage>
        <taxon>Bacteria</taxon>
        <taxon>Bacillati</taxon>
        <taxon>Actinomycetota</taxon>
        <taxon>Actinomycetes</taxon>
        <taxon>Streptosporangiales</taxon>
        <taxon>Streptosporangiaceae</taxon>
        <taxon>Nonomuraea</taxon>
    </lineage>
</organism>
<proteinExistence type="predicted"/>
<dbReference type="RefSeq" id="WP_189653755.1">
    <property type="nucleotide sequence ID" value="NZ_BMRC01000047.1"/>
</dbReference>
<reference evidence="2 3" key="1">
    <citation type="submission" date="2024-09" db="EMBL/GenBank/DDBJ databases">
        <authorList>
            <person name="Sun Q."/>
            <person name="Mori K."/>
        </authorList>
    </citation>
    <scope>NUCLEOTIDE SEQUENCE [LARGE SCALE GENOMIC DNA]</scope>
    <source>
        <strain evidence="2 3">CCM 3426</strain>
    </source>
</reference>
<sequence>MTHLRTRLLAVLSAAALAGSGAALAVAAPASAATLQQAALFDGSARNLVENVALAGAETAARRNALSHGFTDCSVFESVVSQDARTHLFFALVTVRCEDAAS</sequence>
<accession>A0ABV5ITA0</accession>
<evidence type="ECO:0000256" key="1">
    <source>
        <dbReference type="SAM" id="SignalP"/>
    </source>
</evidence>